<evidence type="ECO:0000313" key="2">
    <source>
        <dbReference type="EMBL" id="MFD0987722.1"/>
    </source>
</evidence>
<dbReference type="EMBL" id="JBHTJO010000001">
    <property type="protein sequence ID" value="MFD0987722.1"/>
    <property type="molecule type" value="Genomic_DNA"/>
</dbReference>
<gene>
    <name evidence="2" type="ORF">ACFQ2F_11510</name>
</gene>
<feature type="chain" id="PRO_5046204125" evidence="1">
    <location>
        <begin position="28"/>
        <end position="126"/>
    </location>
</feature>
<comment type="caution">
    <text evidence="2">The sequence shown here is derived from an EMBL/GenBank/DDBJ whole genome shotgun (WGS) entry which is preliminary data.</text>
</comment>
<dbReference type="Proteomes" id="UP001597102">
    <property type="component" value="Unassembled WGS sequence"/>
</dbReference>
<proteinExistence type="predicted"/>
<feature type="signal peptide" evidence="1">
    <location>
        <begin position="1"/>
        <end position="27"/>
    </location>
</feature>
<dbReference type="PROSITE" id="PS51257">
    <property type="entry name" value="PROKAR_LIPOPROTEIN"/>
    <property type="match status" value="1"/>
</dbReference>
<protein>
    <submittedName>
        <fullName evidence="2">Uncharacterized protein</fullName>
    </submittedName>
</protein>
<keyword evidence="1" id="KW-0732">Signal</keyword>
<reference evidence="3" key="1">
    <citation type="journal article" date="2019" name="Int. J. Syst. Evol. Microbiol.">
        <title>The Global Catalogue of Microorganisms (GCM) 10K type strain sequencing project: providing services to taxonomists for standard genome sequencing and annotation.</title>
        <authorList>
            <consortium name="The Broad Institute Genomics Platform"/>
            <consortium name="The Broad Institute Genome Sequencing Center for Infectious Disease"/>
            <person name="Wu L."/>
            <person name="Ma J."/>
        </authorList>
    </citation>
    <scope>NUCLEOTIDE SEQUENCE [LARGE SCALE GENOMIC DNA]</scope>
    <source>
        <strain evidence="3">CCUG 61697</strain>
    </source>
</reference>
<keyword evidence="3" id="KW-1185">Reference proteome</keyword>
<sequence>MRGLLKSIFVLCGLAAFGLASATPASAGCELIKATNSAESPQAAARASQASAAEVAKQVQRKRGWGYVSMRARKVEPDPFWKAVRPVVPKEILIKPDIVTRKTYTQCWPGVVVPYVCTSGAVACGN</sequence>
<accession>A0ABW3JE59</accession>
<name>A0ABW3JE59_9HYPH</name>
<dbReference type="RefSeq" id="WP_379089976.1">
    <property type="nucleotide sequence ID" value="NZ_JBHTJO010000001.1"/>
</dbReference>
<evidence type="ECO:0000313" key="3">
    <source>
        <dbReference type="Proteomes" id="UP001597102"/>
    </source>
</evidence>
<organism evidence="2 3">
    <name type="scientific">Methyloligella solikamskensis</name>
    <dbReference type="NCBI Taxonomy" id="1177756"/>
    <lineage>
        <taxon>Bacteria</taxon>
        <taxon>Pseudomonadati</taxon>
        <taxon>Pseudomonadota</taxon>
        <taxon>Alphaproteobacteria</taxon>
        <taxon>Hyphomicrobiales</taxon>
        <taxon>Hyphomicrobiaceae</taxon>
        <taxon>Methyloligella</taxon>
    </lineage>
</organism>
<evidence type="ECO:0000256" key="1">
    <source>
        <dbReference type="SAM" id="SignalP"/>
    </source>
</evidence>